<sequence length="833" mass="88345">MMSLGLYSGLSTRGAASGNAGPRTTCSLQWCSHYTSKTTGAVAFAEARKCGSSTWMHPASRSVSCQGMQRANSSTNAARDPEQKSSSSRQASKAYARSGKQQPPSSSSQAGRRPGSQTAPPPALKAQGSSNSGRRELDPPQITYYIHSARNLIGLQRILQRQKDHLNGVHIAAMLGRVLEFAEQDPVVWYVPNQRKPAPSLSNPMKLSAAIASVWDGDGLDDQSDWGMSSFSDEEEAEAARPAQGRGSRRPAPLSQEAQATALQHLRGVLYTTAEQAAKVAKRGQFDATTASYTLSCLAKLGYGQEAVLNAILKAASKTMSEATPAALTNTLWACCMLKHKPSAAVLSAALQALQRLLPRTDGQQLCTCVYALGQLGCRPPSTVLDPVCARAAAVLASCRPSELSNLAAGLAGMKYLPDDGWTQQYLAATMPRLRSYQLRDLHRTLASLSALNCKPDSAWLNEFYSACRTALVDDAPGNALTVRMMASMALSLARLNCRPDIRWMDVCLMRSRVFLETAPAADLAQLVCSLAVLRYRPGDTWLQAFLMAAFQRLDSLSPEQTVSMLQALARLGQLPQTMFLDELTSKAQARLQQFSGEQLADLIAAMARMRYKASAEWLAAYETATQGRLASVSAGGLTSMVWALAEMQHQPAVSWLYSFVLAAYGRLDAFDAGQLGVVFDALPRVSPTPTWLDELVQICASETSRGRGLASGSYDAFEDEVYAQGAEMTSVPAGGLWATAGSSSEAASAPLKIYGLSGSGEVEAVPVSKLRNGQIKAGSAQSNGQPINGRMQAPAGLGASPAMAVAAGVPANGADTAASKSAAVPAITTILG</sequence>
<protein>
    <recommendedName>
        <fullName evidence="3">RAP domain-containing protein</fullName>
    </recommendedName>
</protein>
<dbReference type="EMBL" id="HBFB01027253">
    <property type="protein sequence ID" value="CAD8690752.1"/>
    <property type="molecule type" value="Transcribed_RNA"/>
</dbReference>
<evidence type="ECO:0000256" key="1">
    <source>
        <dbReference type="SAM" id="MobiDB-lite"/>
    </source>
</evidence>
<feature type="region of interest" description="Disordered" evidence="1">
    <location>
        <begin position="55"/>
        <end position="138"/>
    </location>
</feature>
<dbReference type="GO" id="GO:0005759">
    <property type="term" value="C:mitochondrial matrix"/>
    <property type="evidence" value="ECO:0007669"/>
    <property type="project" value="TreeGrafter"/>
</dbReference>
<dbReference type="GO" id="GO:0000963">
    <property type="term" value="P:mitochondrial RNA processing"/>
    <property type="evidence" value="ECO:0007669"/>
    <property type="project" value="TreeGrafter"/>
</dbReference>
<dbReference type="GO" id="GO:0035770">
    <property type="term" value="C:ribonucleoprotein granule"/>
    <property type="evidence" value="ECO:0007669"/>
    <property type="project" value="TreeGrafter"/>
</dbReference>
<evidence type="ECO:0000313" key="2">
    <source>
        <dbReference type="EMBL" id="CAD8690752.1"/>
    </source>
</evidence>
<reference evidence="2" key="1">
    <citation type="submission" date="2021-01" db="EMBL/GenBank/DDBJ databases">
        <authorList>
            <person name="Corre E."/>
            <person name="Pelletier E."/>
            <person name="Niang G."/>
            <person name="Scheremetjew M."/>
            <person name="Finn R."/>
            <person name="Kale V."/>
            <person name="Holt S."/>
            <person name="Cochrane G."/>
            <person name="Meng A."/>
            <person name="Brown T."/>
            <person name="Cohen L."/>
        </authorList>
    </citation>
    <scope>NUCLEOTIDE SEQUENCE</scope>
    <source>
        <strain evidence="2">SAG 11-49</strain>
    </source>
</reference>
<dbReference type="GO" id="GO:1901259">
    <property type="term" value="P:chloroplast rRNA processing"/>
    <property type="evidence" value="ECO:0007669"/>
    <property type="project" value="TreeGrafter"/>
</dbReference>
<dbReference type="GO" id="GO:0044528">
    <property type="term" value="P:regulation of mitochondrial mRNA stability"/>
    <property type="evidence" value="ECO:0007669"/>
    <property type="project" value="TreeGrafter"/>
</dbReference>
<evidence type="ECO:0008006" key="3">
    <source>
        <dbReference type="Google" id="ProtNLM"/>
    </source>
</evidence>
<accession>A0A7S0RXW7</accession>
<dbReference type="AlphaFoldDB" id="A0A7S0RXW7"/>
<dbReference type="PANTHER" id="PTHR21228">
    <property type="entry name" value="FAST LEU-RICH DOMAIN-CONTAINING"/>
    <property type="match status" value="1"/>
</dbReference>
<organism evidence="2">
    <name type="scientific">Chlamydomonas leiostraca</name>
    <dbReference type="NCBI Taxonomy" id="1034604"/>
    <lineage>
        <taxon>Eukaryota</taxon>
        <taxon>Viridiplantae</taxon>
        <taxon>Chlorophyta</taxon>
        <taxon>core chlorophytes</taxon>
        <taxon>Chlorophyceae</taxon>
        <taxon>CS clade</taxon>
        <taxon>Chlamydomonadales</taxon>
        <taxon>Chlamydomonadaceae</taxon>
        <taxon>Chlamydomonas</taxon>
    </lineage>
</organism>
<dbReference type="GO" id="GO:0009507">
    <property type="term" value="C:chloroplast"/>
    <property type="evidence" value="ECO:0007669"/>
    <property type="project" value="GOC"/>
</dbReference>
<dbReference type="PANTHER" id="PTHR21228:SF40">
    <property type="entry name" value="LD45607P"/>
    <property type="match status" value="1"/>
</dbReference>
<feature type="compositionally biased region" description="Low complexity" evidence="1">
    <location>
        <begin position="84"/>
        <end position="116"/>
    </location>
</feature>
<gene>
    <name evidence="2" type="ORF">CLEI1391_LOCUS15205</name>
</gene>
<dbReference type="GO" id="GO:0003723">
    <property type="term" value="F:RNA binding"/>
    <property type="evidence" value="ECO:0007669"/>
    <property type="project" value="TreeGrafter"/>
</dbReference>
<name>A0A7S0RXW7_9CHLO</name>
<proteinExistence type="predicted"/>
<feature type="compositionally biased region" description="Polar residues" evidence="1">
    <location>
        <begin position="55"/>
        <end position="77"/>
    </location>
</feature>
<feature type="region of interest" description="Disordered" evidence="1">
    <location>
        <begin position="225"/>
        <end position="256"/>
    </location>
</feature>
<dbReference type="InterPro" id="IPR050870">
    <property type="entry name" value="FAST_kinase"/>
</dbReference>